<sequence>MGTLTAHVMIGLIRYSMLFQVLRIQSSFNLLLGCPWIHEANAIPSSLHQKISHNNDDLHLTGFTFDEVQVVSLEDDSRDMVPMLFDQYNNTLVLSMMRGMSYLSSLGLGHRQQGLHEFAFTINHDMPYSLSYTPTEEDARHMARLRMDRALGHMHLISGITEGSDVVIVAHSSSSQAIMFSMCFSDEVFDYGLLVDFGGGTDGVTFDDAYTDEMDMIGIGRILDAAPHGPHFTFDMFGVSMLVMDGDNSITDVATPDFTSVKGVSDPMDLPLSFDSMSGFVTRSDVMFDGNKNDMCIFEYLLVSQHFPLITSQAPATQIHDIDDVEDPDGTMSGQLDCDSDSEEMKVTPVSGSTELVDFRTFD</sequence>
<dbReference type="AlphaFoldDB" id="A0A438CH26"/>
<name>A0A438CH26_VITVI</name>
<protein>
    <submittedName>
        <fullName evidence="1">Uncharacterized protein</fullName>
    </submittedName>
</protein>
<organism evidence="1 2">
    <name type="scientific">Vitis vinifera</name>
    <name type="common">Grape</name>
    <dbReference type="NCBI Taxonomy" id="29760"/>
    <lineage>
        <taxon>Eukaryota</taxon>
        <taxon>Viridiplantae</taxon>
        <taxon>Streptophyta</taxon>
        <taxon>Embryophyta</taxon>
        <taxon>Tracheophyta</taxon>
        <taxon>Spermatophyta</taxon>
        <taxon>Magnoliopsida</taxon>
        <taxon>eudicotyledons</taxon>
        <taxon>Gunneridae</taxon>
        <taxon>Pentapetalae</taxon>
        <taxon>rosids</taxon>
        <taxon>Vitales</taxon>
        <taxon>Vitaceae</taxon>
        <taxon>Viteae</taxon>
        <taxon>Vitis</taxon>
    </lineage>
</organism>
<accession>A0A438CH26</accession>
<dbReference type="Proteomes" id="UP000288805">
    <property type="component" value="Unassembled WGS sequence"/>
</dbReference>
<evidence type="ECO:0000313" key="2">
    <source>
        <dbReference type="Proteomes" id="UP000288805"/>
    </source>
</evidence>
<reference evidence="1 2" key="1">
    <citation type="journal article" date="2018" name="PLoS Genet.">
        <title>Population sequencing reveals clonal diversity and ancestral inbreeding in the grapevine cultivar Chardonnay.</title>
        <authorList>
            <person name="Roach M.J."/>
            <person name="Johnson D.L."/>
            <person name="Bohlmann J."/>
            <person name="van Vuuren H.J."/>
            <person name="Jones S.J."/>
            <person name="Pretorius I.S."/>
            <person name="Schmidt S.A."/>
            <person name="Borneman A.R."/>
        </authorList>
    </citation>
    <scope>NUCLEOTIDE SEQUENCE [LARGE SCALE GENOMIC DNA]</scope>
    <source>
        <strain evidence="2">cv. Chardonnay</strain>
        <tissue evidence="1">Leaf</tissue>
    </source>
</reference>
<evidence type="ECO:0000313" key="1">
    <source>
        <dbReference type="EMBL" id="RVW22527.1"/>
    </source>
</evidence>
<dbReference type="EMBL" id="QGNW01002229">
    <property type="protein sequence ID" value="RVW22527.1"/>
    <property type="molecule type" value="Genomic_DNA"/>
</dbReference>
<comment type="caution">
    <text evidence="1">The sequence shown here is derived from an EMBL/GenBank/DDBJ whole genome shotgun (WGS) entry which is preliminary data.</text>
</comment>
<gene>
    <name evidence="1" type="ORF">CK203_109462</name>
</gene>
<proteinExistence type="predicted"/>